<reference evidence="1 2" key="1">
    <citation type="submission" date="2014-04" db="EMBL/GenBank/DDBJ databases">
        <authorList>
            <consortium name="DOE Joint Genome Institute"/>
            <person name="Kuo A."/>
            <person name="Tarkka M."/>
            <person name="Buscot F."/>
            <person name="Kohler A."/>
            <person name="Nagy L.G."/>
            <person name="Floudas D."/>
            <person name="Copeland A."/>
            <person name="Barry K.W."/>
            <person name="Cichocki N."/>
            <person name="Veneault-Fourrey C."/>
            <person name="LaButti K."/>
            <person name="Lindquist E.A."/>
            <person name="Lipzen A."/>
            <person name="Lundell T."/>
            <person name="Morin E."/>
            <person name="Murat C."/>
            <person name="Sun H."/>
            <person name="Tunlid A."/>
            <person name="Henrissat B."/>
            <person name="Grigoriev I.V."/>
            <person name="Hibbett D.S."/>
            <person name="Martin F."/>
            <person name="Nordberg H.P."/>
            <person name="Cantor M.N."/>
            <person name="Hua S.X."/>
        </authorList>
    </citation>
    <scope>NUCLEOTIDE SEQUENCE [LARGE SCALE GENOMIC DNA]</scope>
    <source>
        <strain evidence="1 2">F 1598</strain>
    </source>
</reference>
<dbReference type="Proteomes" id="UP000054166">
    <property type="component" value="Unassembled WGS sequence"/>
</dbReference>
<dbReference type="AlphaFoldDB" id="A0A0C3ALQ6"/>
<accession>A0A0C3ALQ6</accession>
<name>A0A0C3ALQ6_PILCF</name>
<sequence length="216" mass="24646">MNPRFMRYKDELHWGRVGKGCDDGNEIELDPDLVRVVEAAPEGSDLLVYMMLILVTIFHELMHHLTKSVFNRQLTPPNGLIVGEVGRELEEKIFAGVVCAIWDKGETAEMEKIRCLVLDYRGALKNLPINKCRLLIESVSTSQIAKFQYSKLEAHITKQGSELHRIASPIIRTEPYPPPGMVITHRCRGLGINNMDNIIADDEHIKYVAYQRHQNQ</sequence>
<keyword evidence="2" id="KW-1185">Reference proteome</keyword>
<evidence type="ECO:0000313" key="2">
    <source>
        <dbReference type="Proteomes" id="UP000054166"/>
    </source>
</evidence>
<organism evidence="1 2">
    <name type="scientific">Piloderma croceum (strain F 1598)</name>
    <dbReference type="NCBI Taxonomy" id="765440"/>
    <lineage>
        <taxon>Eukaryota</taxon>
        <taxon>Fungi</taxon>
        <taxon>Dikarya</taxon>
        <taxon>Basidiomycota</taxon>
        <taxon>Agaricomycotina</taxon>
        <taxon>Agaricomycetes</taxon>
        <taxon>Agaricomycetidae</taxon>
        <taxon>Atheliales</taxon>
        <taxon>Atheliaceae</taxon>
        <taxon>Piloderma</taxon>
    </lineage>
</organism>
<dbReference type="OrthoDB" id="3068011at2759"/>
<evidence type="ECO:0000313" key="1">
    <source>
        <dbReference type="EMBL" id="KIM74828.1"/>
    </source>
</evidence>
<dbReference type="HOGENOM" id="CLU_1278047_0_0_1"/>
<reference evidence="2" key="2">
    <citation type="submission" date="2015-01" db="EMBL/GenBank/DDBJ databases">
        <title>Evolutionary Origins and Diversification of the Mycorrhizal Mutualists.</title>
        <authorList>
            <consortium name="DOE Joint Genome Institute"/>
            <consortium name="Mycorrhizal Genomics Consortium"/>
            <person name="Kohler A."/>
            <person name="Kuo A."/>
            <person name="Nagy L.G."/>
            <person name="Floudas D."/>
            <person name="Copeland A."/>
            <person name="Barry K.W."/>
            <person name="Cichocki N."/>
            <person name="Veneault-Fourrey C."/>
            <person name="LaButti K."/>
            <person name="Lindquist E.A."/>
            <person name="Lipzen A."/>
            <person name="Lundell T."/>
            <person name="Morin E."/>
            <person name="Murat C."/>
            <person name="Riley R."/>
            <person name="Ohm R."/>
            <person name="Sun H."/>
            <person name="Tunlid A."/>
            <person name="Henrissat B."/>
            <person name="Grigoriev I.V."/>
            <person name="Hibbett D.S."/>
            <person name="Martin F."/>
        </authorList>
    </citation>
    <scope>NUCLEOTIDE SEQUENCE [LARGE SCALE GENOMIC DNA]</scope>
    <source>
        <strain evidence="2">F 1598</strain>
    </source>
</reference>
<protein>
    <submittedName>
        <fullName evidence="1">Uncharacterized protein</fullName>
    </submittedName>
</protein>
<dbReference type="EMBL" id="KN833055">
    <property type="protein sequence ID" value="KIM74828.1"/>
    <property type="molecule type" value="Genomic_DNA"/>
</dbReference>
<gene>
    <name evidence="1" type="ORF">PILCRDRAFT_827891</name>
</gene>
<proteinExistence type="predicted"/>
<dbReference type="InParanoid" id="A0A0C3ALQ6"/>